<dbReference type="InterPro" id="IPR003661">
    <property type="entry name" value="HisK_dim/P_dom"/>
</dbReference>
<dbReference type="InterPro" id="IPR035965">
    <property type="entry name" value="PAS-like_dom_sf"/>
</dbReference>
<feature type="domain" description="Histidine kinase" evidence="5">
    <location>
        <begin position="489"/>
        <end position="711"/>
    </location>
</feature>
<dbReference type="SMART" id="SM00448">
    <property type="entry name" value="REC"/>
    <property type="match status" value="2"/>
</dbReference>
<dbReference type="Gene3D" id="1.10.287.130">
    <property type="match status" value="1"/>
</dbReference>
<dbReference type="SUPFAM" id="SSF55785">
    <property type="entry name" value="PYP-like sensor domain (PAS domain)"/>
    <property type="match status" value="1"/>
</dbReference>
<feature type="domain" description="Response regulatory" evidence="6">
    <location>
        <begin position="733"/>
        <end position="850"/>
    </location>
</feature>
<dbReference type="EC" id="2.7.13.3" evidence="2"/>
<evidence type="ECO:0000256" key="4">
    <source>
        <dbReference type="PROSITE-ProRule" id="PRU00169"/>
    </source>
</evidence>
<comment type="caution">
    <text evidence="7">The sequence shown here is derived from an EMBL/GenBank/DDBJ whole genome shotgun (WGS) entry which is preliminary data.</text>
</comment>
<name>A0A7X5LMC5_9ALTE</name>
<evidence type="ECO:0000313" key="8">
    <source>
        <dbReference type="Proteomes" id="UP000470213"/>
    </source>
</evidence>
<dbReference type="PROSITE" id="PS50110">
    <property type="entry name" value="RESPONSE_REGULATORY"/>
    <property type="match status" value="2"/>
</dbReference>
<dbReference type="CDD" id="cd00082">
    <property type="entry name" value="HisKA"/>
    <property type="match status" value="1"/>
</dbReference>
<dbReference type="Pfam" id="PF00512">
    <property type="entry name" value="HisKA"/>
    <property type="match status" value="1"/>
</dbReference>
<gene>
    <name evidence="7" type="ORF">GTH32_12635</name>
</gene>
<comment type="catalytic activity">
    <reaction evidence="1">
        <text>ATP + protein L-histidine = ADP + protein N-phospho-L-histidine.</text>
        <dbReference type="EC" id="2.7.13.3"/>
    </reaction>
</comment>
<dbReference type="InterPro" id="IPR004358">
    <property type="entry name" value="Sig_transdc_His_kin-like_C"/>
</dbReference>
<evidence type="ECO:0000259" key="5">
    <source>
        <dbReference type="PROSITE" id="PS50109"/>
    </source>
</evidence>
<dbReference type="GO" id="GO:0000155">
    <property type="term" value="F:phosphorelay sensor kinase activity"/>
    <property type="evidence" value="ECO:0007669"/>
    <property type="project" value="InterPro"/>
</dbReference>
<dbReference type="InterPro" id="IPR003594">
    <property type="entry name" value="HATPase_dom"/>
</dbReference>
<dbReference type="SUPFAM" id="SSF47384">
    <property type="entry name" value="Homodimeric domain of signal transducing histidine kinase"/>
    <property type="match status" value="1"/>
</dbReference>
<protein>
    <recommendedName>
        <fullName evidence="2">histidine kinase</fullName>
        <ecNumber evidence="2">2.7.13.3</ecNumber>
    </recommendedName>
</protein>
<sequence length="853" mass="95327">MNNDSDLRRSNASRADILVVEDSPTQAQKLAWLLEQANYSVRTVSNGREALQRMKVQLPELVITDVVMPEMDGYELSETIRNEFGFDVPVMLVTSLKSASDVLRGLKVGADNFLTKPYQNDYLLDQVDYLLSNRRLRGKRKMELGIEIEFGGERHFITADRQQILDLLISTYHESVYLNQELEHQSMKLKKQLQLQNIQMRLSNDLQACLSIEELFCTASKLLVSLEQVEAVWFCEGVENDHIKVLKSTHPHLKSGKIVPQCTCMKTVASDAENSPKACLLTESLQSQGKHHYLPLKFDKGHAYSLHFFLTEESIKYEDLSTFFATCLQQIETNLDRITLLNALEKKVELRTTELANSEKRFRAISESALFGVAIVSGDLIVEFLNDTAKSLLKYQNLQDIKLREVINLNTIPATFNEDIDASWMGRPFPGEMIDADGNALSALLMLSPLNDDTPSLLLSFIDLTDLKQAEDKLAHMQRLESVASLSGGIAHDFNNLLSIILGSTDTLTDNTATLEEKREATQSIIRAASSGSELSNQLLTFARRKPVRGEFIKVSSFFTSLSKFILRLLPTNIQLNFICENPDLEVFTDYSQLENVFLNLAINSRDAMPNGGQIIVSAELAERINDVETLTDSAIKGDFVKMEVKDNGIGIPPEIQEKIIEPFFTTKEEGKGTGLGLAMVYGFIKQCNGYIKIESNGEGTTVTLLLPLAHSIDVRLKENSLLTNATNSSGESILIVEDNEEVALIVKRHLTALGYKPLLATSFQKAELLLTQNCEDIALVITDYFLDGKHTGEEIVSLVGKVSPSMPVILATGSDFNGFQVSGNNHSKCRLLRKPYRREELNNVIKELLPKS</sequence>
<evidence type="ECO:0000259" key="6">
    <source>
        <dbReference type="PROSITE" id="PS50110"/>
    </source>
</evidence>
<evidence type="ECO:0000256" key="3">
    <source>
        <dbReference type="ARBA" id="ARBA00022553"/>
    </source>
</evidence>
<feature type="modified residue" description="4-aspartylphosphate" evidence="4">
    <location>
        <position position="784"/>
    </location>
</feature>
<dbReference type="Gene3D" id="3.30.450.20">
    <property type="entry name" value="PAS domain"/>
    <property type="match status" value="1"/>
</dbReference>
<keyword evidence="8" id="KW-1185">Reference proteome</keyword>
<evidence type="ECO:0000313" key="7">
    <source>
        <dbReference type="EMBL" id="NDV92021.1"/>
    </source>
</evidence>
<dbReference type="Gene3D" id="3.30.565.10">
    <property type="entry name" value="Histidine kinase-like ATPase, C-terminal domain"/>
    <property type="match status" value="1"/>
</dbReference>
<dbReference type="RefSeq" id="WP_163086215.1">
    <property type="nucleotide sequence ID" value="NZ_JAAAWN010000016.1"/>
</dbReference>
<dbReference type="SMART" id="SM00388">
    <property type="entry name" value="HisKA"/>
    <property type="match status" value="1"/>
</dbReference>
<evidence type="ECO:0000256" key="1">
    <source>
        <dbReference type="ARBA" id="ARBA00000085"/>
    </source>
</evidence>
<reference evidence="7 8" key="1">
    <citation type="submission" date="2020-01" db="EMBL/GenBank/DDBJ databases">
        <authorList>
            <person name="Chen J."/>
            <person name="Zhu S."/>
            <person name="Yang J."/>
        </authorList>
    </citation>
    <scope>NUCLEOTIDE SEQUENCE [LARGE SCALE GENOMIC DNA]</scope>
    <source>
        <strain evidence="7 8">345S023</strain>
    </source>
</reference>
<dbReference type="EMBL" id="JAAAWN010000016">
    <property type="protein sequence ID" value="NDV92021.1"/>
    <property type="molecule type" value="Genomic_DNA"/>
</dbReference>
<dbReference type="InterPro" id="IPR036097">
    <property type="entry name" value="HisK_dim/P_sf"/>
</dbReference>
<dbReference type="AlphaFoldDB" id="A0A7X5LMC5"/>
<dbReference type="InterPro" id="IPR001789">
    <property type="entry name" value="Sig_transdc_resp-reg_receiver"/>
</dbReference>
<dbReference type="PROSITE" id="PS50109">
    <property type="entry name" value="HIS_KIN"/>
    <property type="match status" value="1"/>
</dbReference>
<dbReference type="Proteomes" id="UP000470213">
    <property type="component" value="Unassembled WGS sequence"/>
</dbReference>
<dbReference type="PANTHER" id="PTHR43065:SF42">
    <property type="entry name" value="TWO-COMPONENT SENSOR PPRA"/>
    <property type="match status" value="1"/>
</dbReference>
<dbReference type="Pfam" id="PF00072">
    <property type="entry name" value="Response_reg"/>
    <property type="match status" value="1"/>
</dbReference>
<keyword evidence="3 4" id="KW-0597">Phosphoprotein</keyword>
<dbReference type="InterPro" id="IPR011006">
    <property type="entry name" value="CheY-like_superfamily"/>
</dbReference>
<organism evidence="7 8">
    <name type="scientific">Alteromonas profundi</name>
    <dbReference type="NCBI Taxonomy" id="2696062"/>
    <lineage>
        <taxon>Bacteria</taxon>
        <taxon>Pseudomonadati</taxon>
        <taxon>Pseudomonadota</taxon>
        <taxon>Gammaproteobacteria</taxon>
        <taxon>Alteromonadales</taxon>
        <taxon>Alteromonadaceae</taxon>
        <taxon>Alteromonas/Salinimonas group</taxon>
        <taxon>Alteromonas</taxon>
    </lineage>
</organism>
<dbReference type="InterPro" id="IPR036890">
    <property type="entry name" value="HATPase_C_sf"/>
</dbReference>
<accession>A0A7X5LMC5</accession>
<dbReference type="PANTHER" id="PTHR43065">
    <property type="entry name" value="SENSOR HISTIDINE KINASE"/>
    <property type="match status" value="1"/>
</dbReference>
<dbReference type="SUPFAM" id="SSF52172">
    <property type="entry name" value="CheY-like"/>
    <property type="match status" value="2"/>
</dbReference>
<dbReference type="Gene3D" id="3.40.50.2300">
    <property type="match status" value="2"/>
</dbReference>
<dbReference type="SMART" id="SM00387">
    <property type="entry name" value="HATPase_c"/>
    <property type="match status" value="1"/>
</dbReference>
<dbReference type="Pfam" id="PF02518">
    <property type="entry name" value="HATPase_c"/>
    <property type="match status" value="1"/>
</dbReference>
<dbReference type="InterPro" id="IPR005467">
    <property type="entry name" value="His_kinase_dom"/>
</dbReference>
<feature type="domain" description="Response regulatory" evidence="6">
    <location>
        <begin position="16"/>
        <end position="131"/>
    </location>
</feature>
<dbReference type="SUPFAM" id="SSF55874">
    <property type="entry name" value="ATPase domain of HSP90 chaperone/DNA topoisomerase II/histidine kinase"/>
    <property type="match status" value="1"/>
</dbReference>
<proteinExistence type="predicted"/>
<dbReference type="PRINTS" id="PR00344">
    <property type="entry name" value="BCTRLSENSOR"/>
</dbReference>
<evidence type="ECO:0000256" key="2">
    <source>
        <dbReference type="ARBA" id="ARBA00012438"/>
    </source>
</evidence>
<feature type="modified residue" description="4-aspartylphosphate" evidence="4">
    <location>
        <position position="65"/>
    </location>
</feature>